<sequence length="617" mass="67518">MRAASTASTASTSAPSTSAPTLGARAAGARARVAVALGRPLRPNARRATLKPPPIDLEGGAPTACAEIDYERDVVAANVGARALGEALARLREPLVVRGGAKAWRASGRWTLETLVREYGDWRCDVRVIASPETNDGREFVYCEESHEAVREGKFAAPSATATMDFATAAAKVLRFHGDGAYVQSKISEKMTLECVGGVSDAFGALGEESQERRLWLALAGSVSPMHFDASTSTLVQVGEGTKRMLLYQPFALSAIDLYPNWHPLRRRGRRFAPKALVREAIIAPGDALIFPPRWAHYTESCGDRVSASVTQRFKHSRGMKYSDDIAGKFQRWANNRDRPNALARLVSSGLVESDVGTVLPRNARTGEVMPIDSSGWERSTNVEWRTAAIECATMIKEHIAEGDLIGIYSRGSVANGTARKNISDVDLIVITRQRGLDEDFVRDDLQQRWLPRHAHMVKKCDVRFEYVASEAEIATSASVDTFVIATQSVTIFGSPLPTSLPSSARIPKPRILESVQDDVDAAIRHGSERSLTWALKRLIRASYEKYALPVDGVEYTRDLYHCVRLALLHANIDVTSELTTALVLCVHSPRKVCGDVLWRALTEALCRRLVAALSCI</sequence>
<dbReference type="PANTHER" id="PTHR12461">
    <property type="entry name" value="HYPOXIA-INDUCIBLE FACTOR 1 ALPHA INHIBITOR-RELATED"/>
    <property type="match status" value="1"/>
</dbReference>
<reference evidence="4 5" key="1">
    <citation type="journal article" date="2007" name="Proc. Natl. Acad. Sci. U.S.A.">
        <title>The tiny eukaryote Ostreococcus provides genomic insights into the paradox of plankton speciation.</title>
        <authorList>
            <person name="Palenik B."/>
            <person name="Grimwood J."/>
            <person name="Aerts A."/>
            <person name="Rouze P."/>
            <person name="Salamov A."/>
            <person name="Putnam N."/>
            <person name="Dupont C."/>
            <person name="Jorgensen R."/>
            <person name="Derelle E."/>
            <person name="Rombauts S."/>
            <person name="Zhou K."/>
            <person name="Otillar R."/>
            <person name="Merchant S.S."/>
            <person name="Podell S."/>
            <person name="Gaasterland T."/>
            <person name="Napoli C."/>
            <person name="Gendler K."/>
            <person name="Manuell A."/>
            <person name="Tai V."/>
            <person name="Vallon O."/>
            <person name="Piganeau G."/>
            <person name="Jancek S."/>
            <person name="Heijde M."/>
            <person name="Jabbari K."/>
            <person name="Bowler C."/>
            <person name="Lohr M."/>
            <person name="Robbens S."/>
            <person name="Werner G."/>
            <person name="Dubchak I."/>
            <person name="Pazour G.J."/>
            <person name="Ren Q."/>
            <person name="Paulsen I."/>
            <person name="Delwiche C."/>
            <person name="Schmutz J."/>
            <person name="Rokhsar D."/>
            <person name="Van de Peer Y."/>
            <person name="Moreau H."/>
            <person name="Grigoriev I.V."/>
        </authorList>
    </citation>
    <scope>NUCLEOTIDE SEQUENCE [LARGE SCALE GENOMIC DNA]</scope>
    <source>
        <strain evidence="4 5">CCE9901</strain>
    </source>
</reference>
<dbReference type="PROSITE" id="PS51184">
    <property type="entry name" value="JMJC"/>
    <property type="match status" value="1"/>
</dbReference>
<dbReference type="InterPro" id="IPR014710">
    <property type="entry name" value="RmlC-like_jellyroll"/>
</dbReference>
<accession>A4RRC2</accession>
<dbReference type="GO" id="GO:0016779">
    <property type="term" value="F:nucleotidyltransferase activity"/>
    <property type="evidence" value="ECO:0007669"/>
    <property type="project" value="InterPro"/>
</dbReference>
<dbReference type="InterPro" id="IPR041667">
    <property type="entry name" value="Cupin_8"/>
</dbReference>
<protein>
    <recommendedName>
        <fullName evidence="3">JmjC domain-containing protein</fullName>
    </recommendedName>
</protein>
<dbReference type="GeneID" id="4999410"/>
<evidence type="ECO:0000256" key="1">
    <source>
        <dbReference type="ARBA" id="ARBA00006801"/>
    </source>
</evidence>
<dbReference type="InterPro" id="IPR002934">
    <property type="entry name" value="Polymerase_NTP_transf_dom"/>
</dbReference>
<comment type="similarity">
    <text evidence="1">Belongs to the JARID1 histone demethylase family.</text>
</comment>
<dbReference type="eggNOG" id="KOG2132">
    <property type="taxonomic scope" value="Eukaryota"/>
</dbReference>
<evidence type="ECO:0000313" key="4">
    <source>
        <dbReference type="EMBL" id="ABO93838.1"/>
    </source>
</evidence>
<dbReference type="InterPro" id="IPR003347">
    <property type="entry name" value="JmjC_dom"/>
</dbReference>
<dbReference type="Gene3D" id="2.60.120.10">
    <property type="entry name" value="Jelly Rolls"/>
    <property type="match status" value="1"/>
</dbReference>
<proteinExistence type="inferred from homology"/>
<name>A4RRC2_OSTLU</name>
<feature type="region of interest" description="Disordered" evidence="2">
    <location>
        <begin position="1"/>
        <end position="25"/>
    </location>
</feature>
<dbReference type="InterPro" id="IPR043519">
    <property type="entry name" value="NT_sf"/>
</dbReference>
<dbReference type="RefSeq" id="XP_001415546.1">
    <property type="nucleotide sequence ID" value="XM_001415509.1"/>
</dbReference>
<dbReference type="PANTHER" id="PTHR12461:SF105">
    <property type="entry name" value="HYPOXIA-INDUCIBLE FACTOR 1-ALPHA INHIBITOR"/>
    <property type="match status" value="1"/>
</dbReference>
<gene>
    <name evidence="4" type="ORF">OSTLU_92148</name>
</gene>
<dbReference type="SUPFAM" id="SSF81301">
    <property type="entry name" value="Nucleotidyltransferase"/>
    <property type="match status" value="1"/>
</dbReference>
<dbReference type="Gramene" id="ABO93838">
    <property type="protein sequence ID" value="ABO93838"/>
    <property type="gene ID" value="OSTLU_92148"/>
</dbReference>
<dbReference type="Proteomes" id="UP000001568">
    <property type="component" value="Chromosome 1"/>
</dbReference>
<dbReference type="AlphaFoldDB" id="A4RRC2"/>
<dbReference type="KEGG" id="olu:OSTLU_92148"/>
<dbReference type="Pfam" id="PF13621">
    <property type="entry name" value="Cupin_8"/>
    <property type="match status" value="1"/>
</dbReference>
<dbReference type="OMA" id="YCEESHE"/>
<organism evidence="4 5">
    <name type="scientific">Ostreococcus lucimarinus (strain CCE9901)</name>
    <dbReference type="NCBI Taxonomy" id="436017"/>
    <lineage>
        <taxon>Eukaryota</taxon>
        <taxon>Viridiplantae</taxon>
        <taxon>Chlorophyta</taxon>
        <taxon>Mamiellophyceae</taxon>
        <taxon>Mamiellales</taxon>
        <taxon>Bathycoccaceae</taxon>
        <taxon>Ostreococcus</taxon>
    </lineage>
</organism>
<dbReference type="EMBL" id="CP000581">
    <property type="protein sequence ID" value="ABO93838.1"/>
    <property type="molecule type" value="Genomic_DNA"/>
</dbReference>
<feature type="domain" description="JmjC" evidence="3">
    <location>
        <begin position="183"/>
        <end position="331"/>
    </location>
</feature>
<dbReference type="HOGENOM" id="CLU_443059_0_0_1"/>
<dbReference type="SUPFAM" id="SSF51197">
    <property type="entry name" value="Clavaminate synthase-like"/>
    <property type="match status" value="1"/>
</dbReference>
<dbReference type="Pfam" id="PF01909">
    <property type="entry name" value="NTP_transf_2"/>
    <property type="match status" value="1"/>
</dbReference>
<dbReference type="OrthoDB" id="497860at2759"/>
<keyword evidence="5" id="KW-1185">Reference proteome</keyword>
<evidence type="ECO:0000313" key="5">
    <source>
        <dbReference type="Proteomes" id="UP000001568"/>
    </source>
</evidence>
<evidence type="ECO:0000259" key="3">
    <source>
        <dbReference type="PROSITE" id="PS51184"/>
    </source>
</evidence>
<evidence type="ECO:0000256" key="2">
    <source>
        <dbReference type="SAM" id="MobiDB-lite"/>
    </source>
</evidence>